<dbReference type="EMBL" id="NWBP01000010">
    <property type="protein sequence ID" value="PCC83679.1"/>
    <property type="molecule type" value="Genomic_DNA"/>
</dbReference>
<feature type="domain" description="NodB homology" evidence="5">
    <location>
        <begin position="87"/>
        <end position="263"/>
    </location>
</feature>
<feature type="chain" id="PRO_5011974692" evidence="4">
    <location>
        <begin position="24"/>
        <end position="282"/>
    </location>
</feature>
<dbReference type="SUPFAM" id="SSF88713">
    <property type="entry name" value="Glycoside hydrolase/deacetylase"/>
    <property type="match status" value="1"/>
</dbReference>
<dbReference type="Proteomes" id="UP000218690">
    <property type="component" value="Unassembled WGS sequence"/>
</dbReference>
<dbReference type="AlphaFoldDB" id="A0A2A4AMI6"/>
<dbReference type="GO" id="GO:0005975">
    <property type="term" value="P:carbohydrate metabolic process"/>
    <property type="evidence" value="ECO:0007669"/>
    <property type="project" value="InterPro"/>
</dbReference>
<dbReference type="InterPro" id="IPR011330">
    <property type="entry name" value="Glyco_hydro/deAcase_b/a-brl"/>
</dbReference>
<evidence type="ECO:0000313" key="7">
    <source>
        <dbReference type="Proteomes" id="UP000218690"/>
    </source>
</evidence>
<name>A0A2A4AMI6_9CORY</name>
<evidence type="ECO:0000313" key="6">
    <source>
        <dbReference type="EMBL" id="PCC83679.1"/>
    </source>
</evidence>
<gene>
    <name evidence="6" type="ORF">COM45_02720</name>
</gene>
<feature type="signal peptide" evidence="4">
    <location>
        <begin position="1"/>
        <end position="23"/>
    </location>
</feature>
<comment type="caution">
    <text evidence="6">The sequence shown here is derived from an EMBL/GenBank/DDBJ whole genome shotgun (WGS) entry which is preliminary data.</text>
</comment>
<evidence type="ECO:0000256" key="4">
    <source>
        <dbReference type="SAM" id="SignalP"/>
    </source>
</evidence>
<dbReference type="PANTHER" id="PTHR10587:SF133">
    <property type="entry name" value="CHITIN DEACETYLASE 1-RELATED"/>
    <property type="match status" value="1"/>
</dbReference>
<dbReference type="InterPro" id="IPR050248">
    <property type="entry name" value="Polysacc_deacetylase_ArnD"/>
</dbReference>
<accession>A0A2A4AMI6</accession>
<feature type="region of interest" description="Disordered" evidence="3">
    <location>
        <begin position="53"/>
        <end position="84"/>
    </location>
</feature>
<evidence type="ECO:0000256" key="2">
    <source>
        <dbReference type="ARBA" id="ARBA00022801"/>
    </source>
</evidence>
<keyword evidence="1" id="KW-0479">Metal-binding</keyword>
<protein>
    <submittedName>
        <fullName evidence="6">Peptidoglycan N-acetylglucosamine deacetylase</fullName>
    </submittedName>
</protein>
<dbReference type="GO" id="GO:0046872">
    <property type="term" value="F:metal ion binding"/>
    <property type="evidence" value="ECO:0007669"/>
    <property type="project" value="UniProtKB-KW"/>
</dbReference>
<evidence type="ECO:0000256" key="3">
    <source>
        <dbReference type="SAM" id="MobiDB-lite"/>
    </source>
</evidence>
<sequence length="282" mass="29706">MRRLAAATAALLLTAALPVSAHAAPAAPFPVPNLPQMQLPNLQQEAEKLNNDFLNSLPPELGSSKPAPQKRTPSPAPAPTQKSDCSNCVAITYDDGPSTLTNQLLDTLREKHAHASFMVLAPNATAHPELLRRMQAEGHTIGNHTNTHRELNKLAAGDVDGEIKAGAGAIKAATGQSPRWLRPPYGATNGTVDAAAKANGQAEAMWSVDTLDWKDRNSEHVCSAAVSGAQPGGIILMHDIHATTVNAANCVIDGLRAKGLEPVSLDTLIPTPQPGKQYYSRG</sequence>
<reference evidence="6 7" key="1">
    <citation type="submission" date="2017-09" db="EMBL/GenBank/DDBJ databases">
        <title>Draft Genome Sequence of Corynebacterium accolens AH4003.</title>
        <authorList>
            <person name="Chen Y."/>
            <person name="Oosthuysen W.F."/>
            <person name="Kelley S."/>
            <person name="Horswill A."/>
        </authorList>
    </citation>
    <scope>NUCLEOTIDE SEQUENCE [LARGE SCALE GENOMIC DNA]</scope>
    <source>
        <strain evidence="6 7">AH4003</strain>
    </source>
</reference>
<dbReference type="PROSITE" id="PS51677">
    <property type="entry name" value="NODB"/>
    <property type="match status" value="1"/>
</dbReference>
<keyword evidence="2" id="KW-0378">Hydrolase</keyword>
<dbReference type="GO" id="GO:0016810">
    <property type="term" value="F:hydrolase activity, acting on carbon-nitrogen (but not peptide) bonds"/>
    <property type="evidence" value="ECO:0007669"/>
    <property type="project" value="InterPro"/>
</dbReference>
<dbReference type="PANTHER" id="PTHR10587">
    <property type="entry name" value="GLYCOSYL TRANSFERASE-RELATED"/>
    <property type="match status" value="1"/>
</dbReference>
<organism evidence="6 7">
    <name type="scientific">Corynebacterium accolens</name>
    <dbReference type="NCBI Taxonomy" id="38284"/>
    <lineage>
        <taxon>Bacteria</taxon>
        <taxon>Bacillati</taxon>
        <taxon>Actinomycetota</taxon>
        <taxon>Actinomycetes</taxon>
        <taxon>Mycobacteriales</taxon>
        <taxon>Corynebacteriaceae</taxon>
        <taxon>Corynebacterium</taxon>
    </lineage>
</organism>
<evidence type="ECO:0000259" key="5">
    <source>
        <dbReference type="PROSITE" id="PS51677"/>
    </source>
</evidence>
<evidence type="ECO:0000256" key="1">
    <source>
        <dbReference type="ARBA" id="ARBA00022723"/>
    </source>
</evidence>
<dbReference type="Pfam" id="PF01522">
    <property type="entry name" value="Polysacc_deac_1"/>
    <property type="match status" value="1"/>
</dbReference>
<proteinExistence type="predicted"/>
<keyword evidence="4" id="KW-0732">Signal</keyword>
<dbReference type="Gene3D" id="3.20.20.370">
    <property type="entry name" value="Glycoside hydrolase/deacetylase"/>
    <property type="match status" value="1"/>
</dbReference>
<dbReference type="InterPro" id="IPR002509">
    <property type="entry name" value="NODB_dom"/>
</dbReference>
<dbReference type="CDD" id="cd10917">
    <property type="entry name" value="CE4_NodB_like_6s_7s"/>
    <property type="match status" value="1"/>
</dbReference>
<dbReference type="GO" id="GO:0016020">
    <property type="term" value="C:membrane"/>
    <property type="evidence" value="ECO:0007669"/>
    <property type="project" value="TreeGrafter"/>
</dbReference>